<proteinExistence type="predicted"/>
<name>A0AAW6RQT6_9BURK</name>
<evidence type="ECO:0000313" key="1">
    <source>
        <dbReference type="EMBL" id="MDG9700587.1"/>
    </source>
</evidence>
<dbReference type="AlphaFoldDB" id="A0AAW6RQT6"/>
<organism evidence="1 2">
    <name type="scientific">Ottowia cancrivicina</name>
    <dbReference type="NCBI Taxonomy" id="3040346"/>
    <lineage>
        <taxon>Bacteria</taxon>
        <taxon>Pseudomonadati</taxon>
        <taxon>Pseudomonadota</taxon>
        <taxon>Betaproteobacteria</taxon>
        <taxon>Burkholderiales</taxon>
        <taxon>Comamonadaceae</taxon>
        <taxon>Ottowia</taxon>
    </lineage>
</organism>
<dbReference type="Proteomes" id="UP001237156">
    <property type="component" value="Unassembled WGS sequence"/>
</dbReference>
<sequence length="92" mass="10828">MNAELFIDADRISYKTEYLFTVIDLRDVDSVSLKKSILGEKLVLIGSFSIDLKNFGKQKRKVLEIHKSKNFDIYHVYNFLKKNIRPIMQTDE</sequence>
<protein>
    <submittedName>
        <fullName evidence="1">Uncharacterized protein</fullName>
    </submittedName>
</protein>
<dbReference type="EMBL" id="JARVII010000056">
    <property type="protein sequence ID" value="MDG9700587.1"/>
    <property type="molecule type" value="Genomic_DNA"/>
</dbReference>
<evidence type="ECO:0000313" key="2">
    <source>
        <dbReference type="Proteomes" id="UP001237156"/>
    </source>
</evidence>
<comment type="caution">
    <text evidence="1">The sequence shown here is derived from an EMBL/GenBank/DDBJ whole genome shotgun (WGS) entry which is preliminary data.</text>
</comment>
<gene>
    <name evidence="1" type="ORF">QB898_12920</name>
</gene>
<accession>A0AAW6RQT6</accession>
<reference evidence="1 2" key="1">
    <citation type="submission" date="2023-04" db="EMBL/GenBank/DDBJ databases">
        <title>Ottowia paracancer sp. nov., isolated from human stomach.</title>
        <authorList>
            <person name="Song Y."/>
        </authorList>
    </citation>
    <scope>NUCLEOTIDE SEQUENCE [LARGE SCALE GENOMIC DNA]</scope>
    <source>
        <strain evidence="1 2">10c7w1</strain>
    </source>
</reference>
<dbReference type="RefSeq" id="WP_279525276.1">
    <property type="nucleotide sequence ID" value="NZ_JARVII010000056.1"/>
</dbReference>
<keyword evidence="2" id="KW-1185">Reference proteome</keyword>